<comment type="caution">
    <text evidence="2">The sequence shown here is derived from an EMBL/GenBank/DDBJ whole genome shotgun (WGS) entry which is preliminary data.</text>
</comment>
<proteinExistence type="inferred from homology"/>
<dbReference type="InterPro" id="IPR053714">
    <property type="entry name" value="Iso_Racemase_Enz_sf"/>
</dbReference>
<evidence type="ECO:0000313" key="2">
    <source>
        <dbReference type="EMBL" id="KAK9783691.1"/>
    </source>
</evidence>
<dbReference type="InterPro" id="IPR052186">
    <property type="entry name" value="Hydantoin_racemase-like"/>
</dbReference>
<accession>A0ABR2Y9C6</accession>
<dbReference type="Proteomes" id="UP001465668">
    <property type="component" value="Unassembled WGS sequence"/>
</dbReference>
<gene>
    <name evidence="2" type="ORF">SCAR479_00250</name>
</gene>
<dbReference type="PANTHER" id="PTHR28047">
    <property type="entry name" value="PROTEIN DCG1"/>
    <property type="match status" value="1"/>
</dbReference>
<dbReference type="Gene3D" id="3.40.50.12500">
    <property type="match status" value="1"/>
</dbReference>
<protein>
    <submittedName>
        <fullName evidence="2">Asp/Glu/hydantoin racemase</fullName>
    </submittedName>
</protein>
<dbReference type="InterPro" id="IPR015942">
    <property type="entry name" value="Asp/Glu/hydantoin_racemase"/>
</dbReference>
<dbReference type="PANTHER" id="PTHR28047:SF5">
    <property type="entry name" value="PROTEIN DCG1"/>
    <property type="match status" value="1"/>
</dbReference>
<sequence>MPKILVLNPNSSQSMTDGVKTVVKAIDLPQSADIHFYTAPASAPASINDGKDIASSAEAVKADAWRYIEDEKFDGILVACFSVHPLVGELQRMKGHSRIVTGIFEASILTALPLLKPDEKWGIVTTGKFWEKHLSDGVQHFLGAGEGDKNTRFAGVESTGLNASDFHHGVSPDVVNQKIREATKRLLRKGQVTCIVLGCAGMAGMEDQVRTAALEDSGEEFAHNILNVIDGVAAGIIQAEQIIRQQQLLRR</sequence>
<organism evidence="2 3">
    <name type="scientific">Seiridium cardinale</name>
    <dbReference type="NCBI Taxonomy" id="138064"/>
    <lineage>
        <taxon>Eukaryota</taxon>
        <taxon>Fungi</taxon>
        <taxon>Dikarya</taxon>
        <taxon>Ascomycota</taxon>
        <taxon>Pezizomycotina</taxon>
        <taxon>Sordariomycetes</taxon>
        <taxon>Xylariomycetidae</taxon>
        <taxon>Amphisphaeriales</taxon>
        <taxon>Sporocadaceae</taxon>
        <taxon>Seiridium</taxon>
    </lineage>
</organism>
<dbReference type="Pfam" id="PF01177">
    <property type="entry name" value="Asp_Glu_race"/>
    <property type="match status" value="1"/>
</dbReference>
<reference evidence="2 3" key="1">
    <citation type="submission" date="2024-02" db="EMBL/GenBank/DDBJ databases">
        <title>First draft genome assembly of two strains of Seiridium cardinale.</title>
        <authorList>
            <person name="Emiliani G."/>
            <person name="Scali E."/>
        </authorList>
    </citation>
    <scope>NUCLEOTIDE SEQUENCE [LARGE SCALE GENOMIC DNA]</scope>
    <source>
        <strain evidence="2 3">BM-138-000479</strain>
    </source>
</reference>
<keyword evidence="3" id="KW-1185">Reference proteome</keyword>
<evidence type="ECO:0000256" key="1">
    <source>
        <dbReference type="ARBA" id="ARBA00038414"/>
    </source>
</evidence>
<dbReference type="EMBL" id="JARVKM010000001">
    <property type="protein sequence ID" value="KAK9783691.1"/>
    <property type="molecule type" value="Genomic_DNA"/>
</dbReference>
<comment type="similarity">
    <text evidence="1">Belongs to the HyuE racemase family.</text>
</comment>
<evidence type="ECO:0000313" key="3">
    <source>
        <dbReference type="Proteomes" id="UP001465668"/>
    </source>
</evidence>
<name>A0ABR2Y9C6_9PEZI</name>